<reference evidence="3 4" key="1">
    <citation type="submission" date="2018-05" db="EMBL/GenBank/DDBJ databases">
        <title>Genome sequencing and assembly of the regulated plant pathogen Lachnellula willkommii and related sister species for the development of diagnostic species identification markers.</title>
        <authorList>
            <person name="Giroux E."/>
            <person name="Bilodeau G."/>
        </authorList>
    </citation>
    <scope>NUCLEOTIDE SEQUENCE [LARGE SCALE GENOMIC DNA]</scope>
    <source>
        <strain evidence="3 4">CBS 197.66</strain>
    </source>
</reference>
<dbReference type="EMBL" id="QGMJ01000123">
    <property type="protein sequence ID" value="TVY41777.1"/>
    <property type="molecule type" value="Genomic_DNA"/>
</dbReference>
<evidence type="ECO:0008006" key="5">
    <source>
        <dbReference type="Google" id="ProtNLM"/>
    </source>
</evidence>
<dbReference type="InterPro" id="IPR002347">
    <property type="entry name" value="SDR_fam"/>
</dbReference>
<sequence>KIYHNGSKLCCTCPRIRPRVGASVAETFARNGYKVAVASRKGTGAKTAEGFLSLKADFTKPDSIPALFEAVKTEFHTAPSVVIYNAGALSMPSDKDVVLSVTAETVASDLNINTISPYVAAQQAISGWETLPKDTKKTFIYTGNILNVSIIPMPMMLTLGMGKSASAFWIGLADMTLAPRGFRFFYADERKEDGTLGGHEIDGPAHGDFFSHLANHEGNVPWHATFVKGKGYVQFK</sequence>
<dbReference type="AlphaFoldDB" id="A0A8H8UFC5"/>
<name>A0A8H8UFC5_9HELO</name>
<dbReference type="Pfam" id="PF13561">
    <property type="entry name" value="adh_short_C2"/>
    <property type="match status" value="1"/>
</dbReference>
<gene>
    <name evidence="3" type="ORF">LSUB1_G003742</name>
</gene>
<dbReference type="Gene3D" id="3.40.50.720">
    <property type="entry name" value="NAD(P)-binding Rossmann-like Domain"/>
    <property type="match status" value="1"/>
</dbReference>
<dbReference type="Proteomes" id="UP000462212">
    <property type="component" value="Unassembled WGS sequence"/>
</dbReference>
<evidence type="ECO:0000256" key="1">
    <source>
        <dbReference type="ARBA" id="ARBA00006484"/>
    </source>
</evidence>
<keyword evidence="2" id="KW-0560">Oxidoreductase</keyword>
<organism evidence="3 4">
    <name type="scientific">Lachnellula subtilissima</name>
    <dbReference type="NCBI Taxonomy" id="602034"/>
    <lineage>
        <taxon>Eukaryota</taxon>
        <taxon>Fungi</taxon>
        <taxon>Dikarya</taxon>
        <taxon>Ascomycota</taxon>
        <taxon>Pezizomycotina</taxon>
        <taxon>Leotiomycetes</taxon>
        <taxon>Helotiales</taxon>
        <taxon>Lachnaceae</taxon>
        <taxon>Lachnellula</taxon>
    </lineage>
</organism>
<dbReference type="PANTHER" id="PTHR43669">
    <property type="entry name" value="5-KETO-D-GLUCONATE 5-REDUCTASE"/>
    <property type="match status" value="1"/>
</dbReference>
<keyword evidence="4" id="KW-1185">Reference proteome</keyword>
<evidence type="ECO:0000256" key="2">
    <source>
        <dbReference type="ARBA" id="ARBA00023002"/>
    </source>
</evidence>
<evidence type="ECO:0000313" key="3">
    <source>
        <dbReference type="EMBL" id="TVY41777.1"/>
    </source>
</evidence>
<feature type="non-terminal residue" evidence="3">
    <location>
        <position position="236"/>
    </location>
</feature>
<dbReference type="InterPro" id="IPR036291">
    <property type="entry name" value="NAD(P)-bd_dom_sf"/>
</dbReference>
<comment type="similarity">
    <text evidence="1">Belongs to the short-chain dehydrogenases/reductases (SDR) family.</text>
</comment>
<dbReference type="OrthoDB" id="5336600at2759"/>
<evidence type="ECO:0000313" key="4">
    <source>
        <dbReference type="Proteomes" id="UP000462212"/>
    </source>
</evidence>
<proteinExistence type="inferred from homology"/>
<dbReference type="SUPFAM" id="SSF51735">
    <property type="entry name" value="NAD(P)-binding Rossmann-fold domains"/>
    <property type="match status" value="1"/>
</dbReference>
<protein>
    <recommendedName>
        <fullName evidence="5">NAD(P)-binding protein</fullName>
    </recommendedName>
</protein>
<dbReference type="PANTHER" id="PTHR43669:SF4">
    <property type="entry name" value="SHORT-CHAIN DEHYDROGENASE"/>
    <property type="match status" value="1"/>
</dbReference>
<accession>A0A8H8UFC5</accession>
<comment type="caution">
    <text evidence="3">The sequence shown here is derived from an EMBL/GenBank/DDBJ whole genome shotgun (WGS) entry which is preliminary data.</text>
</comment>
<dbReference type="GO" id="GO:0016491">
    <property type="term" value="F:oxidoreductase activity"/>
    <property type="evidence" value="ECO:0007669"/>
    <property type="project" value="UniProtKB-KW"/>
</dbReference>